<protein>
    <recommendedName>
        <fullName evidence="2">AMP-dependent synthetase/ligase domain-containing protein</fullName>
    </recommendedName>
</protein>
<dbReference type="InterPro" id="IPR042099">
    <property type="entry name" value="ANL_N_sf"/>
</dbReference>
<evidence type="ECO:0000313" key="1">
    <source>
        <dbReference type="EMBL" id="GAH89590.1"/>
    </source>
</evidence>
<feature type="non-terminal residue" evidence="1">
    <location>
        <position position="1"/>
    </location>
</feature>
<gene>
    <name evidence="1" type="ORF">S03H2_58740</name>
</gene>
<evidence type="ECO:0008006" key="2">
    <source>
        <dbReference type="Google" id="ProtNLM"/>
    </source>
</evidence>
<dbReference type="SUPFAM" id="SSF56801">
    <property type="entry name" value="Acetyl-CoA synthetase-like"/>
    <property type="match status" value="1"/>
</dbReference>
<proteinExistence type="predicted"/>
<name>X1K7I4_9ZZZZ</name>
<sequence length="248" mass="28031">DLLNQYKPDILVTYGGYLGVFFRYAAAHKKEIHKPRIATYGAGSISEPDRQLIEEELQIPILSVYNACEALNLGFTCELRKGFHLHSDLCVVSLIDKKGEPVEPGECGEVVISNLVNRAMVLLNYRLGDLAVLSKRSCECGRTFPWLESLQGRTHEIIELPDGQVVDPGLLWSVFKKRKEVQGYQVVQRGPWSFAAKVLPTEGINMKTLEKELRRELQSIFRDKAQVDILFVKDFPVTAGRKFRSVVP</sequence>
<dbReference type="PANTHER" id="PTHR36932:SF1">
    <property type="entry name" value="CAPSULAR POLYSACCHARIDE BIOSYNTHESIS PROTEIN"/>
    <property type="match status" value="1"/>
</dbReference>
<comment type="caution">
    <text evidence="1">The sequence shown here is derived from an EMBL/GenBank/DDBJ whole genome shotgun (WGS) entry which is preliminary data.</text>
</comment>
<dbReference type="AlphaFoldDB" id="X1K7I4"/>
<accession>X1K7I4</accession>
<dbReference type="InterPro" id="IPR053158">
    <property type="entry name" value="CapK_Type1_Caps_Biosynth"/>
</dbReference>
<reference evidence="1" key="1">
    <citation type="journal article" date="2014" name="Front. Microbiol.">
        <title>High frequency of phylogenetically diverse reductive dehalogenase-homologous genes in deep subseafloor sedimentary metagenomes.</title>
        <authorList>
            <person name="Kawai M."/>
            <person name="Futagami T."/>
            <person name="Toyoda A."/>
            <person name="Takaki Y."/>
            <person name="Nishi S."/>
            <person name="Hori S."/>
            <person name="Arai W."/>
            <person name="Tsubouchi T."/>
            <person name="Morono Y."/>
            <person name="Uchiyama I."/>
            <person name="Ito T."/>
            <person name="Fujiyama A."/>
            <person name="Inagaki F."/>
            <person name="Takami H."/>
        </authorList>
    </citation>
    <scope>NUCLEOTIDE SEQUENCE</scope>
    <source>
        <strain evidence="1">Expedition CK06-06</strain>
    </source>
</reference>
<dbReference type="PANTHER" id="PTHR36932">
    <property type="entry name" value="CAPSULAR POLYSACCHARIDE BIOSYNTHESIS PROTEIN"/>
    <property type="match status" value="1"/>
</dbReference>
<feature type="non-terminal residue" evidence="1">
    <location>
        <position position="248"/>
    </location>
</feature>
<dbReference type="EMBL" id="BARU01037737">
    <property type="protein sequence ID" value="GAH89590.1"/>
    <property type="molecule type" value="Genomic_DNA"/>
</dbReference>
<dbReference type="Gene3D" id="3.40.50.12780">
    <property type="entry name" value="N-terminal domain of ligase-like"/>
    <property type="match status" value="1"/>
</dbReference>
<organism evidence="1">
    <name type="scientific">marine sediment metagenome</name>
    <dbReference type="NCBI Taxonomy" id="412755"/>
    <lineage>
        <taxon>unclassified sequences</taxon>
        <taxon>metagenomes</taxon>
        <taxon>ecological metagenomes</taxon>
    </lineage>
</organism>